<keyword evidence="1" id="KW-0732">Signal</keyword>
<gene>
    <name evidence="2" type="ORF">ODALV1_LOCUS31092</name>
</gene>
<accession>A0ABP1S8K1</accession>
<evidence type="ECO:0000313" key="3">
    <source>
        <dbReference type="Proteomes" id="UP001642540"/>
    </source>
</evidence>
<proteinExistence type="predicted"/>
<dbReference type="EMBL" id="CAXLJM020000164">
    <property type="protein sequence ID" value="CAL8147275.1"/>
    <property type="molecule type" value="Genomic_DNA"/>
</dbReference>
<feature type="chain" id="PRO_5045400119" evidence="1">
    <location>
        <begin position="21"/>
        <end position="330"/>
    </location>
</feature>
<name>A0ABP1S8K1_9HEXA</name>
<feature type="signal peptide" evidence="1">
    <location>
        <begin position="1"/>
        <end position="20"/>
    </location>
</feature>
<protein>
    <submittedName>
        <fullName evidence="2">Uncharacterized protein</fullName>
    </submittedName>
</protein>
<organism evidence="2 3">
    <name type="scientific">Orchesella dallaii</name>
    <dbReference type="NCBI Taxonomy" id="48710"/>
    <lineage>
        <taxon>Eukaryota</taxon>
        <taxon>Metazoa</taxon>
        <taxon>Ecdysozoa</taxon>
        <taxon>Arthropoda</taxon>
        <taxon>Hexapoda</taxon>
        <taxon>Collembola</taxon>
        <taxon>Entomobryomorpha</taxon>
        <taxon>Entomobryoidea</taxon>
        <taxon>Orchesellidae</taxon>
        <taxon>Orchesellinae</taxon>
        <taxon>Orchesella</taxon>
    </lineage>
</organism>
<keyword evidence="3" id="KW-1185">Reference proteome</keyword>
<comment type="caution">
    <text evidence="2">The sequence shown here is derived from an EMBL/GenBank/DDBJ whole genome shotgun (WGS) entry which is preliminary data.</text>
</comment>
<evidence type="ECO:0000256" key="1">
    <source>
        <dbReference type="SAM" id="SignalP"/>
    </source>
</evidence>
<dbReference type="Proteomes" id="UP001642540">
    <property type="component" value="Unassembled WGS sequence"/>
</dbReference>
<evidence type="ECO:0000313" key="2">
    <source>
        <dbReference type="EMBL" id="CAL8147275.1"/>
    </source>
</evidence>
<sequence>MLWKSAFVVLLSVILHFSSGQDAVPSKLYEVDEEMYNMYKDRLCKVLPFAGGATDLPPWSDTLTEDEIYELAFLTLGHQLTSDAVAQIPTGNLGWKQRIVDIMGHITQRTCNNEGLSPAFISVTKNLFLYYLVKYEKSLNKTEIPADDYVDQDAVIADKWKEIIEAVSSCAMELEPINFNDQCGMFDSFQDHDGNMVLVTNHKEQFDVEMETTPHAGMDYIVDSLWWMFSITYARCYSFFYPNEDVILVFLQRFRDDILSNFAGRWRGAGELDNHFDLIFGPLDMDQEYSNLRKCAGASFEYEGLGGRELVRPLTVMVENTVVRNFKVMA</sequence>
<reference evidence="2 3" key="1">
    <citation type="submission" date="2024-08" db="EMBL/GenBank/DDBJ databases">
        <authorList>
            <person name="Cucini C."/>
            <person name="Frati F."/>
        </authorList>
    </citation>
    <scope>NUCLEOTIDE SEQUENCE [LARGE SCALE GENOMIC DNA]</scope>
</reference>